<evidence type="ECO:0000256" key="9">
    <source>
        <dbReference type="ARBA" id="ARBA00022964"/>
    </source>
</evidence>
<feature type="binding site" evidence="15">
    <location>
        <position position="108"/>
    </location>
    <ligand>
        <name>substrate</name>
    </ligand>
</feature>
<evidence type="ECO:0000256" key="4">
    <source>
        <dbReference type="ARBA" id="ARBA00022448"/>
    </source>
</evidence>
<proteinExistence type="inferred from homology"/>
<evidence type="ECO:0000256" key="3">
    <source>
        <dbReference type="ARBA" id="ARBA00004141"/>
    </source>
</evidence>
<sequence>MPLLPPINFPRWLAENEKLLQPPVNNFCLYKGGDFIMMAVGGPNERNDYHVNQTEEWFYQYKGGMLLRVVDEDAFKDIRIEEGEMFLLPANTPHNPVRFADTIGIVMERERPEGSIDRLRWYCRSSVHEKPTIIYEESFHCTDLGSQLKPVIMKWQQNEELRQYPPATETESADELKAKAMIEKKTVINLLEAFSVAVKHYLRGEDGIYYEDLYYLVKFLPAYALPPGIPSSAELSKPADLHGGHGHPSTNASSPESHPSEGGSSSVHRRTSEVEEKKALEIASEGQHHLPLPVTTPNISRRAQFQAMTSAHDGPRSYPSNGSIPSVDREKVILTRADEMYLLPPKNPPKYHFFDIFPFSLFVKMLTKRGKNVKGKKAAKVRAQMRNKTISHNLPLEISLYLSSYISALQVRKTMDVPTTNTLILALNQLVDSLTGLERIRTTPIPFSYSIHLWVVTIIYCFALPPQIWLTLKWLTIPATVILAFIFFGFLVAGEEIENPFGYDKNDLNLDHFTQNIIRNELKAITSTAAPDPARWAFVPENDLLFARNYHTDERLSPQDWMARGYVQMQSALHV</sequence>
<comment type="caution">
    <text evidence="15">Lacks conserved residue(s) required for the propagation of feature annotation.</text>
</comment>
<evidence type="ECO:0000256" key="7">
    <source>
        <dbReference type="ARBA" id="ARBA00022692"/>
    </source>
</evidence>
<keyword evidence="11 15" id="KW-0560">Oxidoreductase</keyword>
<dbReference type="GO" id="GO:0016020">
    <property type="term" value="C:membrane"/>
    <property type="evidence" value="ECO:0007669"/>
    <property type="project" value="UniProtKB-SubCell"/>
</dbReference>
<comment type="subcellular location">
    <subcellularLocation>
        <location evidence="15">Cytoplasm</location>
    </subcellularLocation>
    <subcellularLocation>
        <location evidence="3">Membrane</location>
        <topology evidence="3">Multi-pass membrane protein</topology>
    </subcellularLocation>
</comment>
<comment type="function">
    <text evidence="2 15">Catalyzes the oxidative ring opening of 3-hydroxyanthranilate to 2-amino-3-carboxymuconate semialdehyde, which spontaneously cyclizes to quinolinate.</text>
</comment>
<evidence type="ECO:0000256" key="13">
    <source>
        <dbReference type="ARBA" id="ARBA00023065"/>
    </source>
</evidence>
<keyword evidence="8 15" id="KW-0479">Metal-binding</keyword>
<dbReference type="HAMAP" id="MF_00825">
    <property type="entry name" value="3_HAO"/>
    <property type="match status" value="1"/>
</dbReference>
<dbReference type="EC" id="1.13.11.6" evidence="15"/>
<dbReference type="GO" id="GO:0019805">
    <property type="term" value="P:quinolinate biosynthetic process"/>
    <property type="evidence" value="ECO:0007669"/>
    <property type="project" value="UniProtKB-UniRule"/>
</dbReference>
<evidence type="ECO:0000256" key="6">
    <source>
        <dbReference type="ARBA" id="ARBA00022642"/>
    </source>
</evidence>
<dbReference type="InterPro" id="IPR010329">
    <property type="entry name" value="3hydroanth_dOase"/>
</dbReference>
<keyword evidence="9 15" id="KW-0223">Dioxygenase</keyword>
<name>A0A0W0FV94_MONRR</name>
<evidence type="ECO:0000313" key="19">
    <source>
        <dbReference type="Proteomes" id="UP000054988"/>
    </source>
</evidence>
<dbReference type="GO" id="GO:0006569">
    <property type="term" value="P:L-tryptophan catabolic process"/>
    <property type="evidence" value="ECO:0007669"/>
    <property type="project" value="UniProtKB-UniRule"/>
</dbReference>
<feature type="region of interest" description="Disordered" evidence="16">
    <location>
        <begin position="234"/>
        <end position="276"/>
    </location>
</feature>
<dbReference type="CDD" id="cd06123">
    <property type="entry name" value="cupin_HAO"/>
    <property type="match status" value="1"/>
</dbReference>
<organism evidence="18 19">
    <name type="scientific">Moniliophthora roreri</name>
    <name type="common">Frosty pod rot fungus</name>
    <name type="synonym">Monilia roreri</name>
    <dbReference type="NCBI Taxonomy" id="221103"/>
    <lineage>
        <taxon>Eukaryota</taxon>
        <taxon>Fungi</taxon>
        <taxon>Dikarya</taxon>
        <taxon>Basidiomycota</taxon>
        <taxon>Agaricomycotina</taxon>
        <taxon>Agaricomycetes</taxon>
        <taxon>Agaricomycetidae</taxon>
        <taxon>Agaricales</taxon>
        <taxon>Marasmiineae</taxon>
        <taxon>Marasmiaceae</taxon>
        <taxon>Moniliophthora</taxon>
    </lineage>
</organism>
<evidence type="ECO:0000256" key="15">
    <source>
        <dbReference type="HAMAP-Rule" id="MF_03019"/>
    </source>
</evidence>
<dbReference type="GO" id="GO:0000334">
    <property type="term" value="F:3-hydroxyanthranilate 3,4-dioxygenase activity"/>
    <property type="evidence" value="ECO:0007669"/>
    <property type="project" value="UniProtKB-UniRule"/>
</dbReference>
<feature type="binding site" evidence="15">
    <location>
        <position position="94"/>
    </location>
    <ligand>
        <name>Fe cation</name>
        <dbReference type="ChEBI" id="CHEBI:24875"/>
        <note>catalytic</note>
    </ligand>
</feature>
<dbReference type="Gene3D" id="2.60.120.10">
    <property type="entry name" value="Jelly Rolls"/>
    <property type="match status" value="1"/>
</dbReference>
<dbReference type="GO" id="GO:0005737">
    <property type="term" value="C:cytoplasm"/>
    <property type="evidence" value="ECO:0007669"/>
    <property type="project" value="UniProtKB-SubCell"/>
</dbReference>
<keyword evidence="14 17" id="KW-0472">Membrane</keyword>
<keyword evidence="13" id="KW-0406">Ion transport</keyword>
<keyword evidence="4" id="KW-0813">Transport</keyword>
<keyword evidence="7 17" id="KW-0812">Transmembrane</keyword>
<keyword evidence="10 17" id="KW-1133">Transmembrane helix</keyword>
<dbReference type="PANTHER" id="PTHR15497">
    <property type="entry name" value="3-HYDROXYANTHRANILATE 3,4-DIOXYGENASE"/>
    <property type="match status" value="1"/>
</dbReference>
<evidence type="ECO:0000256" key="16">
    <source>
        <dbReference type="SAM" id="MobiDB-lite"/>
    </source>
</evidence>
<dbReference type="InterPro" id="IPR014710">
    <property type="entry name" value="RmlC-like_jellyroll"/>
</dbReference>
<dbReference type="InterPro" id="IPR011051">
    <property type="entry name" value="RmlC_Cupin_sf"/>
</dbReference>
<evidence type="ECO:0000256" key="14">
    <source>
        <dbReference type="ARBA" id="ARBA00023136"/>
    </source>
</evidence>
<evidence type="ECO:0000256" key="12">
    <source>
        <dbReference type="ARBA" id="ARBA00023004"/>
    </source>
</evidence>
<feature type="binding site" evidence="15">
    <location>
        <position position="98"/>
    </location>
    <ligand>
        <name>substrate</name>
    </ligand>
</feature>
<feature type="transmembrane region" description="Helical" evidence="17">
    <location>
        <begin position="474"/>
        <end position="493"/>
    </location>
</feature>
<dbReference type="GO" id="GO:0005254">
    <property type="term" value="F:chloride channel activity"/>
    <property type="evidence" value="ECO:0007669"/>
    <property type="project" value="InterPro"/>
</dbReference>
<dbReference type="SUPFAM" id="SSF51182">
    <property type="entry name" value="RmlC-like cupins"/>
    <property type="match status" value="1"/>
</dbReference>
<evidence type="ECO:0000256" key="8">
    <source>
        <dbReference type="ARBA" id="ARBA00022723"/>
    </source>
</evidence>
<keyword evidence="12 15" id="KW-0408">Iron</keyword>
<dbReference type="Pfam" id="PF06052">
    <property type="entry name" value="3-HAO"/>
    <property type="match status" value="1"/>
</dbReference>
<protein>
    <recommendedName>
        <fullName evidence="15">3-hydroxyanthranilate 3,4-dioxygenase</fullName>
        <ecNumber evidence="15">1.13.11.6</ecNumber>
    </recommendedName>
    <alternativeName>
        <fullName evidence="15">3-hydroxyanthranilate oxygenase</fullName>
        <shortName evidence="15">3-HAO</shortName>
    </alternativeName>
    <alternativeName>
        <fullName evidence="15">3-hydroxyanthranilic acid dioxygenase</fullName>
        <shortName evidence="15">HAD</shortName>
    </alternativeName>
    <alternativeName>
        <fullName evidence="15">Biosynthesis of nicotinic acid protein 1</fullName>
    </alternativeName>
</protein>
<keyword evidence="5 15" id="KW-0963">Cytoplasm</keyword>
<dbReference type="GO" id="GO:0034354">
    <property type="term" value="P:'de novo' NAD+ biosynthetic process from L-tryptophan"/>
    <property type="evidence" value="ECO:0007669"/>
    <property type="project" value="UniProtKB-UniRule"/>
</dbReference>
<dbReference type="NCBIfam" id="TIGR03037">
    <property type="entry name" value="anthran_nbaC"/>
    <property type="match status" value="1"/>
</dbReference>
<comment type="catalytic activity">
    <reaction evidence="15">
        <text>3-hydroxyanthranilate + O2 = (2Z,4Z)-2-amino-3-carboxymuconate 6-semialdehyde</text>
        <dbReference type="Rhea" id="RHEA:17953"/>
        <dbReference type="ChEBI" id="CHEBI:15379"/>
        <dbReference type="ChEBI" id="CHEBI:36559"/>
        <dbReference type="ChEBI" id="CHEBI:77612"/>
        <dbReference type="EC" id="1.13.11.6"/>
    </reaction>
</comment>
<evidence type="ECO:0000256" key="5">
    <source>
        <dbReference type="ARBA" id="ARBA00022490"/>
    </source>
</evidence>
<dbReference type="Proteomes" id="UP000054988">
    <property type="component" value="Unassembled WGS sequence"/>
</dbReference>
<feature type="binding site" evidence="15">
    <location>
        <position position="50"/>
    </location>
    <ligand>
        <name>Fe cation</name>
        <dbReference type="ChEBI" id="CHEBI:24875"/>
        <note>catalytic</note>
    </ligand>
</feature>
<dbReference type="UniPathway" id="UPA00253">
    <property type="reaction ID" value="UER00330"/>
</dbReference>
<evidence type="ECO:0000256" key="11">
    <source>
        <dbReference type="ARBA" id="ARBA00023002"/>
    </source>
</evidence>
<feature type="binding site" evidence="15">
    <location>
        <position position="56"/>
    </location>
    <ligand>
        <name>Fe cation</name>
        <dbReference type="ChEBI" id="CHEBI:24875"/>
        <note>catalytic</note>
    </ligand>
</feature>
<comment type="pathway">
    <text evidence="15">Cofactor biosynthesis; NAD(+) biosynthesis; quinolinate from L-kynurenine: step 3/3.</text>
</comment>
<dbReference type="InterPro" id="IPR044669">
    <property type="entry name" value="YneE/VCCN1/2-like"/>
</dbReference>
<dbReference type="GO" id="GO:0008198">
    <property type="term" value="F:ferrous iron binding"/>
    <property type="evidence" value="ECO:0007669"/>
    <property type="project" value="UniProtKB-UniRule"/>
</dbReference>
<dbReference type="PANTHER" id="PTHR15497:SF3">
    <property type="entry name" value="3-HYDROXYANTHRANILATE 3,4-DIOXYGENASE 2"/>
    <property type="match status" value="1"/>
</dbReference>
<dbReference type="GO" id="GO:0043420">
    <property type="term" value="P:anthranilate metabolic process"/>
    <property type="evidence" value="ECO:0007669"/>
    <property type="project" value="UniProtKB-UniRule"/>
</dbReference>
<comment type="cofactor">
    <cofactor evidence="1 15">
        <name>Fe(2+)</name>
        <dbReference type="ChEBI" id="CHEBI:29033"/>
    </cofactor>
</comment>
<feature type="transmembrane region" description="Helical" evidence="17">
    <location>
        <begin position="449"/>
        <end position="468"/>
    </location>
</feature>
<dbReference type="AlphaFoldDB" id="A0A0W0FV94"/>
<accession>A0A0W0FV94</accession>
<evidence type="ECO:0000256" key="17">
    <source>
        <dbReference type="SAM" id="Phobius"/>
    </source>
</evidence>
<dbReference type="eggNOG" id="ENOG502RSPD">
    <property type="taxonomic scope" value="Eukaryota"/>
</dbReference>
<dbReference type="Pfam" id="PF25539">
    <property type="entry name" value="Bestrophin_2"/>
    <property type="match status" value="1"/>
</dbReference>
<feature type="compositionally biased region" description="Low complexity" evidence="16">
    <location>
        <begin position="253"/>
        <end position="266"/>
    </location>
</feature>
<feature type="binding site" evidence="15">
    <location>
        <position position="56"/>
    </location>
    <ligand>
        <name>substrate</name>
    </ligand>
</feature>
<comment type="similarity">
    <text evidence="15">Belongs to the 3-HAO family.</text>
</comment>
<evidence type="ECO:0000256" key="10">
    <source>
        <dbReference type="ARBA" id="ARBA00022989"/>
    </source>
</evidence>
<dbReference type="FunFam" id="2.60.120.10:FF:000131">
    <property type="entry name" value="3-hydroxyanthranilate 3,4-dioxygenase"/>
    <property type="match status" value="1"/>
</dbReference>
<dbReference type="EMBL" id="LATX01001611">
    <property type="protein sequence ID" value="KTB40088.1"/>
    <property type="molecule type" value="Genomic_DNA"/>
</dbReference>
<gene>
    <name evidence="15" type="primary">BNA1</name>
    <name evidence="18" type="ORF">WG66_7370</name>
</gene>
<evidence type="ECO:0000256" key="2">
    <source>
        <dbReference type="ARBA" id="ARBA00002752"/>
    </source>
</evidence>
<evidence type="ECO:0000256" key="1">
    <source>
        <dbReference type="ARBA" id="ARBA00001954"/>
    </source>
</evidence>
<reference evidence="18 19" key="1">
    <citation type="submission" date="2015-12" db="EMBL/GenBank/DDBJ databases">
        <title>Draft genome sequence of Moniliophthora roreri, the causal agent of frosty pod rot of cacao.</title>
        <authorList>
            <person name="Aime M.C."/>
            <person name="Diaz-Valderrama J.R."/>
            <person name="Kijpornyongpan T."/>
            <person name="Phillips-Mora W."/>
        </authorList>
    </citation>
    <scope>NUCLEOTIDE SEQUENCE [LARGE SCALE GENOMIC DNA]</scope>
    <source>
        <strain evidence="18 19">MCA 2952</strain>
    </source>
</reference>
<evidence type="ECO:0000313" key="18">
    <source>
        <dbReference type="EMBL" id="KTB40088.1"/>
    </source>
</evidence>
<comment type="caution">
    <text evidence="18">The sequence shown here is derived from an EMBL/GenBank/DDBJ whole genome shotgun (WGS) entry which is preliminary data.</text>
</comment>
<feature type="binding site" evidence="15">
    <location>
        <position position="46"/>
    </location>
    <ligand>
        <name>O2</name>
        <dbReference type="ChEBI" id="CHEBI:15379"/>
    </ligand>
</feature>
<keyword evidence="6 15" id="KW-0662">Pyridine nucleotide biosynthesis</keyword>